<evidence type="ECO:0000313" key="1">
    <source>
        <dbReference type="EMBL" id="DAE32808.1"/>
    </source>
</evidence>
<name>A0A8S5RN78_9VIRU</name>
<sequence>MKQNTTSVIYDLLYEQTIQRTDSEIINWWKYYQSLTTEKDDVYRIGISVCEDILRQRENYYLDHTYPKD</sequence>
<dbReference type="EMBL" id="BK059129">
    <property type="protein sequence ID" value="DAE32808.1"/>
    <property type="molecule type" value="Genomic_DNA"/>
</dbReference>
<proteinExistence type="predicted"/>
<accession>A0A8S5RN78</accession>
<reference evidence="1" key="1">
    <citation type="journal article" date="2021" name="Proc. Natl. Acad. Sci. U.S.A.">
        <title>A Catalog of Tens of Thousands of Viruses from Human Metagenomes Reveals Hidden Associations with Chronic Diseases.</title>
        <authorList>
            <person name="Tisza M.J."/>
            <person name="Buck C.B."/>
        </authorList>
    </citation>
    <scope>NUCLEOTIDE SEQUENCE</scope>
    <source>
        <strain evidence="1">Ct1Hk25</strain>
    </source>
</reference>
<protein>
    <submittedName>
        <fullName evidence="1">Uncharacterized protein</fullName>
    </submittedName>
</protein>
<organism evidence="1">
    <name type="scientific">virus sp. ct1Hk25</name>
    <dbReference type="NCBI Taxonomy" id="2825803"/>
    <lineage>
        <taxon>Viruses</taxon>
    </lineage>
</organism>